<protein>
    <submittedName>
        <fullName evidence="6">Flavin reductase</fullName>
    </submittedName>
</protein>
<proteinExistence type="inferred from homology"/>
<accession>A0A512B8E8</accession>
<keyword evidence="7" id="KW-1185">Reference proteome</keyword>
<evidence type="ECO:0000313" key="7">
    <source>
        <dbReference type="Proteomes" id="UP000321513"/>
    </source>
</evidence>
<dbReference type="PANTHER" id="PTHR33798">
    <property type="entry name" value="FLAVOPROTEIN OXYGENASE"/>
    <property type="match status" value="1"/>
</dbReference>
<evidence type="ECO:0000313" key="6">
    <source>
        <dbReference type="EMBL" id="GEO08236.1"/>
    </source>
</evidence>
<evidence type="ECO:0000259" key="5">
    <source>
        <dbReference type="SMART" id="SM00903"/>
    </source>
</evidence>
<comment type="caution">
    <text evidence="6">The sequence shown here is derived from an EMBL/GenBank/DDBJ whole genome shotgun (WGS) entry which is preliminary data.</text>
</comment>
<dbReference type="Gene3D" id="2.30.110.10">
    <property type="entry name" value="Electron Transport, Fmn-binding Protein, Chain A"/>
    <property type="match status" value="1"/>
</dbReference>
<organism evidence="6 7">
    <name type="scientific">Segetibacter aerophilus</name>
    <dbReference type="NCBI Taxonomy" id="670293"/>
    <lineage>
        <taxon>Bacteria</taxon>
        <taxon>Pseudomonadati</taxon>
        <taxon>Bacteroidota</taxon>
        <taxon>Chitinophagia</taxon>
        <taxon>Chitinophagales</taxon>
        <taxon>Chitinophagaceae</taxon>
        <taxon>Segetibacter</taxon>
    </lineage>
</organism>
<dbReference type="Pfam" id="PF01613">
    <property type="entry name" value="Flavin_Reduct"/>
    <property type="match status" value="1"/>
</dbReference>
<dbReference type="SUPFAM" id="SSF50475">
    <property type="entry name" value="FMN-binding split barrel"/>
    <property type="match status" value="1"/>
</dbReference>
<evidence type="ECO:0000256" key="3">
    <source>
        <dbReference type="ARBA" id="ARBA00022643"/>
    </source>
</evidence>
<evidence type="ECO:0000256" key="4">
    <source>
        <dbReference type="ARBA" id="ARBA00038054"/>
    </source>
</evidence>
<dbReference type="InterPro" id="IPR012349">
    <property type="entry name" value="Split_barrel_FMN-bd"/>
</dbReference>
<dbReference type="SMART" id="SM00903">
    <property type="entry name" value="Flavin_Reduct"/>
    <property type="match status" value="1"/>
</dbReference>
<dbReference type="InterPro" id="IPR002563">
    <property type="entry name" value="Flavin_Rdtase-like_dom"/>
</dbReference>
<dbReference type="Proteomes" id="UP000321513">
    <property type="component" value="Unassembled WGS sequence"/>
</dbReference>
<dbReference type="GO" id="GO:0010181">
    <property type="term" value="F:FMN binding"/>
    <property type="evidence" value="ECO:0007669"/>
    <property type="project" value="InterPro"/>
</dbReference>
<evidence type="ECO:0000256" key="1">
    <source>
        <dbReference type="ARBA" id="ARBA00001917"/>
    </source>
</evidence>
<dbReference type="PANTHER" id="PTHR33798:SF5">
    <property type="entry name" value="FLAVIN REDUCTASE LIKE DOMAIN-CONTAINING PROTEIN"/>
    <property type="match status" value="1"/>
</dbReference>
<dbReference type="GO" id="GO:0016646">
    <property type="term" value="F:oxidoreductase activity, acting on the CH-NH group of donors, NAD or NADP as acceptor"/>
    <property type="evidence" value="ECO:0007669"/>
    <property type="project" value="UniProtKB-ARBA"/>
</dbReference>
<name>A0A512B8E8_9BACT</name>
<dbReference type="AlphaFoldDB" id="A0A512B8E8"/>
<gene>
    <name evidence="6" type="ORF">SAE01_07320</name>
</gene>
<evidence type="ECO:0000256" key="2">
    <source>
        <dbReference type="ARBA" id="ARBA00022630"/>
    </source>
</evidence>
<keyword evidence="3" id="KW-0288">FMN</keyword>
<keyword evidence="2" id="KW-0285">Flavoprotein</keyword>
<feature type="domain" description="Flavin reductase like" evidence="5">
    <location>
        <begin position="21"/>
        <end position="176"/>
    </location>
</feature>
<reference evidence="6 7" key="1">
    <citation type="submission" date="2019-07" db="EMBL/GenBank/DDBJ databases">
        <title>Whole genome shotgun sequence of Segetibacter aerophilus NBRC 106135.</title>
        <authorList>
            <person name="Hosoyama A."/>
            <person name="Uohara A."/>
            <person name="Ohji S."/>
            <person name="Ichikawa N."/>
        </authorList>
    </citation>
    <scope>NUCLEOTIDE SEQUENCE [LARGE SCALE GENOMIC DNA]</scope>
    <source>
        <strain evidence="6 7">NBRC 106135</strain>
    </source>
</reference>
<dbReference type="RefSeq" id="WP_147202314.1">
    <property type="nucleotide sequence ID" value="NZ_BJYT01000002.1"/>
</dbReference>
<comment type="similarity">
    <text evidence="4">Belongs to the flavoredoxin family.</text>
</comment>
<dbReference type="OrthoDB" id="9794638at2"/>
<dbReference type="EMBL" id="BJYT01000002">
    <property type="protein sequence ID" value="GEO08236.1"/>
    <property type="molecule type" value="Genomic_DNA"/>
</dbReference>
<comment type="cofactor">
    <cofactor evidence="1">
        <name>FMN</name>
        <dbReference type="ChEBI" id="CHEBI:58210"/>
    </cofactor>
</comment>
<sequence length="291" mass="32686">MKFDLKDLTTVEKQYYLQHVVAPRPICFASTIDKEGNVNLSPFSFFNMFSSNPPIVIFSPSRRVRDNTTKHTLQNVMEVPEVVINIVSYNMVQQTSLASCEFAKGVDEFTKVGFTKEQATMVAPPMVKESKAKLECKVLEIKSLGTESGAGNLVICEVVYLHIEDSLLTAEKKFDQTRFELVARLGGDWYCKVSKENLFIVPKPNALIGIGIDALPESIRTSKILTGNHLGMLANVQRVPSPDLAFSNKHLENLDTKSDEDQPNYEVKKHQYAARLLDENKVDEAWQVLIS</sequence>